<accession>A0A1C6UF92</accession>
<reference evidence="8" key="1">
    <citation type="submission" date="2016-06" db="EMBL/GenBank/DDBJ databases">
        <authorList>
            <person name="Varghese N."/>
            <person name="Submissions Spin"/>
        </authorList>
    </citation>
    <scope>NUCLEOTIDE SEQUENCE [LARGE SCALE GENOMIC DNA]</scope>
    <source>
        <strain evidence="8">DSM 44814</strain>
    </source>
</reference>
<dbReference type="InterPro" id="IPR022791">
    <property type="entry name" value="L-PG_synthase/AglD"/>
</dbReference>
<feature type="transmembrane region" description="Helical" evidence="6">
    <location>
        <begin position="566"/>
        <end position="581"/>
    </location>
</feature>
<dbReference type="RefSeq" id="WP_091118174.1">
    <property type="nucleotide sequence ID" value="NZ_FMHY01000002.1"/>
</dbReference>
<dbReference type="InterPro" id="IPR011009">
    <property type="entry name" value="Kinase-like_dom_sf"/>
</dbReference>
<feature type="transmembrane region" description="Helical" evidence="6">
    <location>
        <begin position="477"/>
        <end position="503"/>
    </location>
</feature>
<feature type="transmembrane region" description="Helical" evidence="6">
    <location>
        <begin position="279"/>
        <end position="298"/>
    </location>
</feature>
<evidence type="ECO:0000256" key="2">
    <source>
        <dbReference type="ARBA" id="ARBA00022475"/>
    </source>
</evidence>
<keyword evidence="5 6" id="KW-0472">Membrane</keyword>
<evidence type="ECO:0000256" key="4">
    <source>
        <dbReference type="ARBA" id="ARBA00022989"/>
    </source>
</evidence>
<keyword evidence="8" id="KW-1185">Reference proteome</keyword>
<sequence>MRDSGAAGSAVRVRQLLADRGVPVRAVAPLPGDDRGSHPWRVTVADGRDLFVKLSAGRQRDAGRLRRWRRRLRYRHLDDQPAYDSAAGKAGHEARLLRLARRAGVRVPRLLAKDVGPAGAGLIVEEFAPGRPLDTLDRGELGADALADVWRQVALLHRAGLAHRDLRGANVLVTDSTARLVALAAGTDRASPEQRARDLVEPLVTLAGLAGVRHTVAAAVDHLGAPAVADSLPWLQPALLSRPARHTLAARPGLLDDLRAEIAHRCPGRPVRTVRVVRFAGRNLFLLAMLGVLGYFLATEFSQFTLAVRALGRADPAAVAGTLLAAAATYPLSALALRLAAAGRIPVGTTVSVQVAAGFVNRIAPGAVGGFALTLRYLRRQGLPLPVAATAVAIDRAAGFLAVALLLPVLLPFARGSAEHLRAAAAGRGWMVLLVGLGLLVLVGIAIGTPRWRARARHAGRQALDALRSLAHSGRMLRLLAVGVALTLAYATALWLSLLAVGLPAEPALVAPVVLVSVLGEGVATAAPTPGGLGATEAALISGLLLYGVPAGTAVAGVLIYRLATFWLPVLPGYVALRLLVRRRAV</sequence>
<dbReference type="Pfam" id="PF03706">
    <property type="entry name" value="LPG_synthase_TM"/>
    <property type="match status" value="1"/>
</dbReference>
<evidence type="ECO:0000256" key="6">
    <source>
        <dbReference type="SAM" id="Phobius"/>
    </source>
</evidence>
<protein>
    <submittedName>
        <fullName evidence="7">Undecaprenyl-diphosphatase</fullName>
    </submittedName>
</protein>
<keyword evidence="4 6" id="KW-1133">Transmembrane helix</keyword>
<keyword evidence="2" id="KW-1003">Cell membrane</keyword>
<feature type="transmembrane region" description="Helical" evidence="6">
    <location>
        <begin position="509"/>
        <end position="527"/>
    </location>
</feature>
<dbReference type="Pfam" id="PF06293">
    <property type="entry name" value="Kdo"/>
    <property type="match status" value="1"/>
</dbReference>
<evidence type="ECO:0000313" key="8">
    <source>
        <dbReference type="Proteomes" id="UP000199696"/>
    </source>
</evidence>
<name>A0A1C6UF92_9ACTN</name>
<dbReference type="Proteomes" id="UP000199696">
    <property type="component" value="Unassembled WGS sequence"/>
</dbReference>
<feature type="transmembrane region" description="Helical" evidence="6">
    <location>
        <begin position="430"/>
        <end position="448"/>
    </location>
</feature>
<dbReference type="SUPFAM" id="SSF56112">
    <property type="entry name" value="Protein kinase-like (PK-like)"/>
    <property type="match status" value="1"/>
</dbReference>
<dbReference type="STRING" id="227316.GA0070604_2586"/>
<evidence type="ECO:0000313" key="7">
    <source>
        <dbReference type="EMBL" id="SCL52563.1"/>
    </source>
</evidence>
<evidence type="ECO:0000256" key="5">
    <source>
        <dbReference type="ARBA" id="ARBA00023136"/>
    </source>
</evidence>
<feature type="transmembrane region" description="Helical" evidence="6">
    <location>
        <begin position="539"/>
        <end position="560"/>
    </location>
</feature>
<dbReference type="PANTHER" id="PTHR39087">
    <property type="entry name" value="UPF0104 MEMBRANE PROTEIN MJ1595"/>
    <property type="match status" value="1"/>
</dbReference>
<organism evidence="7 8">
    <name type="scientific">Micromonospora eburnea</name>
    <dbReference type="NCBI Taxonomy" id="227316"/>
    <lineage>
        <taxon>Bacteria</taxon>
        <taxon>Bacillati</taxon>
        <taxon>Actinomycetota</taxon>
        <taxon>Actinomycetes</taxon>
        <taxon>Micromonosporales</taxon>
        <taxon>Micromonosporaceae</taxon>
        <taxon>Micromonospora</taxon>
    </lineage>
</organism>
<dbReference type="GO" id="GO:0005886">
    <property type="term" value="C:plasma membrane"/>
    <property type="evidence" value="ECO:0007669"/>
    <property type="project" value="UniProtKB-SubCell"/>
</dbReference>
<keyword evidence="3 6" id="KW-0812">Transmembrane</keyword>
<evidence type="ECO:0000256" key="1">
    <source>
        <dbReference type="ARBA" id="ARBA00004651"/>
    </source>
</evidence>
<dbReference type="PANTHER" id="PTHR39087:SF2">
    <property type="entry name" value="UPF0104 MEMBRANE PROTEIN MJ1595"/>
    <property type="match status" value="1"/>
</dbReference>
<dbReference type="EMBL" id="FMHY01000002">
    <property type="protein sequence ID" value="SCL52563.1"/>
    <property type="molecule type" value="Genomic_DNA"/>
</dbReference>
<gene>
    <name evidence="7" type="ORF">GA0070604_2586</name>
</gene>
<feature type="transmembrane region" description="Helical" evidence="6">
    <location>
        <begin position="385"/>
        <end position="410"/>
    </location>
</feature>
<proteinExistence type="predicted"/>
<feature type="transmembrane region" description="Helical" evidence="6">
    <location>
        <begin position="318"/>
        <end position="337"/>
    </location>
</feature>
<evidence type="ECO:0000256" key="3">
    <source>
        <dbReference type="ARBA" id="ARBA00022692"/>
    </source>
</evidence>
<comment type="subcellular location">
    <subcellularLocation>
        <location evidence="1">Cell membrane</location>
        <topology evidence="1">Multi-pass membrane protein</topology>
    </subcellularLocation>
</comment>
<dbReference type="OrthoDB" id="5242664at2"/>
<dbReference type="AlphaFoldDB" id="A0A1C6UF92"/>